<evidence type="ECO:0008006" key="3">
    <source>
        <dbReference type="Google" id="ProtNLM"/>
    </source>
</evidence>
<dbReference type="STRING" id="400055.SAMN04490243_0400"/>
<evidence type="ECO:0000313" key="1">
    <source>
        <dbReference type="EMBL" id="SFR31975.1"/>
    </source>
</evidence>
<dbReference type="AlphaFoldDB" id="A0A1I6FPV3"/>
<dbReference type="SUPFAM" id="SSF49464">
    <property type="entry name" value="Carboxypeptidase regulatory domain-like"/>
    <property type="match status" value="1"/>
</dbReference>
<proteinExistence type="predicted"/>
<gene>
    <name evidence="1" type="ORF">SAMN04490243_0400</name>
</gene>
<keyword evidence="2" id="KW-1185">Reference proteome</keyword>
<accession>A0A1I6FPV3</accession>
<name>A0A1I6FPV3_9FLAO</name>
<dbReference type="Proteomes" id="UP000199534">
    <property type="component" value="Unassembled WGS sequence"/>
</dbReference>
<reference evidence="1 2" key="1">
    <citation type="submission" date="2016-10" db="EMBL/GenBank/DDBJ databases">
        <authorList>
            <person name="de Groot N.N."/>
        </authorList>
    </citation>
    <scope>NUCLEOTIDE SEQUENCE [LARGE SCALE GENOMIC DNA]</scope>
    <source>
        <strain evidence="1 2">DSM 21019</strain>
    </source>
</reference>
<evidence type="ECO:0000313" key="2">
    <source>
        <dbReference type="Proteomes" id="UP000199534"/>
    </source>
</evidence>
<dbReference type="EMBL" id="FOYQ01000001">
    <property type="protein sequence ID" value="SFR31975.1"/>
    <property type="molecule type" value="Genomic_DNA"/>
</dbReference>
<dbReference type="InterPro" id="IPR008969">
    <property type="entry name" value="CarboxyPept-like_regulatory"/>
</dbReference>
<organism evidence="1 2">
    <name type="scientific">Robiginitalea myxolifaciens</name>
    <dbReference type="NCBI Taxonomy" id="400055"/>
    <lineage>
        <taxon>Bacteria</taxon>
        <taxon>Pseudomonadati</taxon>
        <taxon>Bacteroidota</taxon>
        <taxon>Flavobacteriia</taxon>
        <taxon>Flavobacteriales</taxon>
        <taxon>Flavobacteriaceae</taxon>
        <taxon>Robiginitalea</taxon>
    </lineage>
</organism>
<sequence length="253" mass="28425">MLFAFNVSAQQSVVSSIPKEIQGRTVENGEGIPDVHILNLSARTATITNADGVFRLEVSQGDTLMISAVRYMRMMWVISPEALEAGEIEIPLQPFVNELDEVVVSPYALTGDLAEDLTRIPENKAPTSYSLNLPNATARKYTPTENRLHEATTGGGLLPLNPLLNAITGRTKRLKKQLAVEHRFAKLMEIRQPFADSVFVDQLGIPEERLSDYLYFCEVDSLFTDVAYSGDQLRIWAFFRRKGEEYRKNNDLD</sequence>
<protein>
    <recommendedName>
        <fullName evidence="3">CarboxypepD_reg-like domain-containing protein</fullName>
    </recommendedName>
</protein>